<feature type="region of interest" description="Disordered" evidence="1">
    <location>
        <begin position="50"/>
        <end position="78"/>
    </location>
</feature>
<evidence type="ECO:0000256" key="1">
    <source>
        <dbReference type="SAM" id="MobiDB-lite"/>
    </source>
</evidence>
<evidence type="ECO:0000313" key="3">
    <source>
        <dbReference type="Proteomes" id="UP000270094"/>
    </source>
</evidence>
<dbReference type="Pfam" id="PF15785">
    <property type="entry name" value="SMG1"/>
    <property type="match status" value="1"/>
</dbReference>
<dbReference type="AlphaFoldDB" id="A0A3P7HZ26"/>
<proteinExistence type="predicted"/>
<dbReference type="GO" id="GO:0004674">
    <property type="term" value="F:protein serine/threonine kinase activity"/>
    <property type="evidence" value="ECO:0007669"/>
    <property type="project" value="InterPro"/>
</dbReference>
<evidence type="ECO:0000313" key="2">
    <source>
        <dbReference type="EMBL" id="VDM65410.1"/>
    </source>
</evidence>
<keyword evidence="3" id="KW-1185">Reference proteome</keyword>
<gene>
    <name evidence="2" type="ORF">SVUK_LOCUS408</name>
</gene>
<name>A0A3P7HZ26_STRVU</name>
<dbReference type="GO" id="GO:0000184">
    <property type="term" value="P:nuclear-transcribed mRNA catabolic process, nonsense-mediated decay"/>
    <property type="evidence" value="ECO:0007669"/>
    <property type="project" value="InterPro"/>
</dbReference>
<feature type="compositionally biased region" description="Low complexity" evidence="1">
    <location>
        <begin position="50"/>
        <end position="65"/>
    </location>
</feature>
<dbReference type="InterPro" id="IPR031559">
    <property type="entry name" value="SMG1"/>
</dbReference>
<sequence length="284" mass="31879">MTKWRRALAHVANYCIENRMKTPLGKPMDTFNKIGGELLRLAKEAMMTSSATVKSSSSSRGTASSAREKSSKDEEDGLDIGEPRVISAAEEWWRVRCLLEFVEILEKLMYYVNNGTMFPICNVSVVIRFGASALIDLEKKQAKAESMLAEGEATPPATSQTMATLCWMARSMAELGAEQAVHGLSIWVRRIYHMDMPFLGAIAEIAAARYERSLILLRKCIEDETLSDTLRGMLRDIRIDVLSRLRHPLFLDALNCPSEFSLWNEADKLDGQMPSGIDMESFTR</sequence>
<reference evidence="2 3" key="1">
    <citation type="submission" date="2018-11" db="EMBL/GenBank/DDBJ databases">
        <authorList>
            <consortium name="Pathogen Informatics"/>
        </authorList>
    </citation>
    <scope>NUCLEOTIDE SEQUENCE [LARGE SCALE GENOMIC DNA]</scope>
</reference>
<organism evidence="2 3">
    <name type="scientific">Strongylus vulgaris</name>
    <name type="common">Blood worm</name>
    <dbReference type="NCBI Taxonomy" id="40348"/>
    <lineage>
        <taxon>Eukaryota</taxon>
        <taxon>Metazoa</taxon>
        <taxon>Ecdysozoa</taxon>
        <taxon>Nematoda</taxon>
        <taxon>Chromadorea</taxon>
        <taxon>Rhabditida</taxon>
        <taxon>Rhabditina</taxon>
        <taxon>Rhabditomorpha</taxon>
        <taxon>Strongyloidea</taxon>
        <taxon>Strongylidae</taxon>
        <taxon>Strongylus</taxon>
    </lineage>
</organism>
<accession>A0A3P7HZ26</accession>
<dbReference type="OrthoDB" id="5843282at2759"/>
<dbReference type="Proteomes" id="UP000270094">
    <property type="component" value="Unassembled WGS sequence"/>
</dbReference>
<protein>
    <submittedName>
        <fullName evidence="2">Uncharacterized protein</fullName>
    </submittedName>
</protein>
<dbReference type="EMBL" id="UYYB01000674">
    <property type="protein sequence ID" value="VDM65410.1"/>
    <property type="molecule type" value="Genomic_DNA"/>
</dbReference>